<dbReference type="Gene3D" id="1.20.1220.12">
    <property type="entry name" value="Malate synthase, domain III"/>
    <property type="match status" value="1"/>
</dbReference>
<dbReference type="PROSITE" id="PS00510">
    <property type="entry name" value="MALATE_SYNTHASE"/>
    <property type="match status" value="1"/>
</dbReference>
<keyword evidence="4" id="KW-0816">Tricarboxylic acid cycle</keyword>
<feature type="domain" description="Malate synthase TIM barrel" evidence="7">
    <location>
        <begin position="157"/>
        <end position="401"/>
    </location>
</feature>
<evidence type="ECO:0000256" key="5">
    <source>
        <dbReference type="ARBA" id="ARBA00022679"/>
    </source>
</evidence>
<comment type="similarity">
    <text evidence="1">Belongs to the malate synthase family.</text>
</comment>
<comment type="catalytic activity">
    <reaction evidence="6">
        <text>glyoxylate + acetyl-CoA + H2O = (S)-malate + CoA + H(+)</text>
        <dbReference type="Rhea" id="RHEA:18181"/>
        <dbReference type="ChEBI" id="CHEBI:15377"/>
        <dbReference type="ChEBI" id="CHEBI:15378"/>
        <dbReference type="ChEBI" id="CHEBI:15589"/>
        <dbReference type="ChEBI" id="CHEBI:36655"/>
        <dbReference type="ChEBI" id="CHEBI:57287"/>
        <dbReference type="ChEBI" id="CHEBI:57288"/>
        <dbReference type="EC" id="2.3.3.9"/>
    </reaction>
</comment>
<dbReference type="Pfam" id="PF01274">
    <property type="entry name" value="MS_TIM-barrel"/>
    <property type="match status" value="1"/>
</dbReference>
<dbReference type="CDD" id="cd00727">
    <property type="entry name" value="malate_synt_A"/>
    <property type="match status" value="1"/>
</dbReference>
<dbReference type="FunFam" id="3.20.20.360:FF:000001">
    <property type="entry name" value="Malate synthase"/>
    <property type="match status" value="1"/>
</dbReference>
<dbReference type="EC" id="2.3.3.9" evidence="2"/>
<evidence type="ECO:0000259" key="8">
    <source>
        <dbReference type="Pfam" id="PF20656"/>
    </source>
</evidence>
<evidence type="ECO:0000256" key="3">
    <source>
        <dbReference type="ARBA" id="ARBA00022435"/>
    </source>
</evidence>
<dbReference type="GO" id="GO:0005737">
    <property type="term" value="C:cytoplasm"/>
    <property type="evidence" value="ECO:0007669"/>
    <property type="project" value="TreeGrafter"/>
</dbReference>
<dbReference type="InterPro" id="IPR046363">
    <property type="entry name" value="MS_N_TIM-barrel_dom"/>
</dbReference>
<dbReference type="PIRSF" id="PIRSF001363">
    <property type="entry name" value="Malate_synth"/>
    <property type="match status" value="1"/>
</dbReference>
<dbReference type="GO" id="GO:0004474">
    <property type="term" value="F:malate synthase activity"/>
    <property type="evidence" value="ECO:0007669"/>
    <property type="project" value="UniProtKB-EC"/>
</dbReference>
<dbReference type="PANTHER" id="PTHR42902">
    <property type="entry name" value="MALATE SYNTHASE"/>
    <property type="match status" value="1"/>
</dbReference>
<evidence type="ECO:0000256" key="1">
    <source>
        <dbReference type="ARBA" id="ARBA00006394"/>
    </source>
</evidence>
<dbReference type="InterPro" id="IPR048355">
    <property type="entry name" value="MS_C"/>
</dbReference>
<evidence type="ECO:0000313" key="10">
    <source>
        <dbReference type="EMBL" id="SVA13690.1"/>
    </source>
</evidence>
<evidence type="ECO:0000256" key="6">
    <source>
        <dbReference type="ARBA" id="ARBA00047918"/>
    </source>
</evidence>
<reference evidence="10" key="1">
    <citation type="submission" date="2018-05" db="EMBL/GenBank/DDBJ databases">
        <authorList>
            <person name="Lanie J.A."/>
            <person name="Ng W.-L."/>
            <person name="Kazmierczak K.M."/>
            <person name="Andrzejewski T.M."/>
            <person name="Davidsen T.M."/>
            <person name="Wayne K.J."/>
            <person name="Tettelin H."/>
            <person name="Glass J.I."/>
            <person name="Rusch D."/>
            <person name="Podicherti R."/>
            <person name="Tsui H.-C.T."/>
            <person name="Winkler M.E."/>
        </authorList>
    </citation>
    <scope>NUCLEOTIDE SEQUENCE</scope>
</reference>
<dbReference type="AlphaFoldDB" id="A0A381TC47"/>
<sequence length="533" mass="61367">MNSSYEIHPAASEELKFILTPECLDFVSELHRLFNPKRLHLLEERQKLQQKIDGGWEPDFLEETRQVRDSAWTILSTPDDLLDRRVEITGPPVKKMIINALNSGAKTFMADFEDSLSPTWSNLLEGQLYLNQANKRKIDFTDSKNGKEYKLIEKPAVLIVRPRGWHLPEKHFTIDGENTSGSLFDFGVYFFHNHRVLIDNGSGPYFYLPKLENHKEARLWSEVFKFSEEKFNLAKGTIKATVLIETILAAFEMDEILYELKEHIVGLNCGRWDYIFSFIKKFRNHKNFVLPNRSLVSMRVHFMKAYSELLIQTCHKRRAHAIGGMAAQIPIKNDEEKNKKSLQKVYDDKLIEVYNGHDGTWVAHPALVSIAKEVFDNHLEYPCQLGNKREDIHVTRSDLLKLPVKTAGGRNGVITEAGIRTNINVGILYIEAWLKGNGCVPLYNLMEDAATAEISRAQIWQWLRHGSKTTDGKTITKKYFDVLMKEELEKIKNTIGDDQFTKGKFSEASDIFNNMSTSTEFEEFLTLPAYKLI</sequence>
<dbReference type="InterPro" id="IPR001465">
    <property type="entry name" value="Malate_synthase_TIM"/>
</dbReference>
<dbReference type="InterPro" id="IPR006252">
    <property type="entry name" value="Malate_synthA"/>
</dbReference>
<dbReference type="GO" id="GO:0006097">
    <property type="term" value="P:glyoxylate cycle"/>
    <property type="evidence" value="ECO:0007669"/>
    <property type="project" value="UniProtKB-KW"/>
</dbReference>
<dbReference type="FunFam" id="1.20.1220.12:FF:000001">
    <property type="entry name" value="Malate synthase"/>
    <property type="match status" value="1"/>
</dbReference>
<feature type="domain" description="Malate synthase C-terminal" evidence="9">
    <location>
        <begin position="414"/>
        <end position="533"/>
    </location>
</feature>
<dbReference type="Pfam" id="PF20659">
    <property type="entry name" value="MS_C"/>
    <property type="match status" value="1"/>
</dbReference>
<name>A0A381TC47_9ZZZZ</name>
<dbReference type="InterPro" id="IPR044856">
    <property type="entry name" value="Malate_synth_C_sf"/>
</dbReference>
<gene>
    <name evidence="10" type="ORF">METZ01_LOCUS66544</name>
</gene>
<dbReference type="GO" id="GO:0006099">
    <property type="term" value="P:tricarboxylic acid cycle"/>
    <property type="evidence" value="ECO:0007669"/>
    <property type="project" value="UniProtKB-KW"/>
</dbReference>
<dbReference type="NCBIfam" id="TIGR01344">
    <property type="entry name" value="malate_syn_A"/>
    <property type="match status" value="1"/>
</dbReference>
<dbReference type="Pfam" id="PF20656">
    <property type="entry name" value="MS_N"/>
    <property type="match status" value="1"/>
</dbReference>
<dbReference type="SUPFAM" id="SSF51645">
    <property type="entry name" value="Malate synthase G"/>
    <property type="match status" value="1"/>
</dbReference>
<protein>
    <recommendedName>
        <fullName evidence="2">malate synthase</fullName>
        <ecNumber evidence="2">2.3.3.9</ecNumber>
    </recommendedName>
</protein>
<dbReference type="InterPro" id="IPR048356">
    <property type="entry name" value="MS_N"/>
</dbReference>
<keyword evidence="5" id="KW-0808">Transferase</keyword>
<evidence type="ECO:0000259" key="7">
    <source>
        <dbReference type="Pfam" id="PF01274"/>
    </source>
</evidence>
<feature type="domain" description="Malate synthase N-terminal" evidence="8">
    <location>
        <begin position="10"/>
        <end position="65"/>
    </location>
</feature>
<dbReference type="PANTHER" id="PTHR42902:SF1">
    <property type="entry name" value="MALATE SYNTHASE 1-RELATED"/>
    <property type="match status" value="1"/>
</dbReference>
<dbReference type="InterPro" id="IPR019830">
    <property type="entry name" value="Malate_synthase_CS"/>
</dbReference>
<accession>A0A381TC47</accession>
<dbReference type="EMBL" id="UINC01004352">
    <property type="protein sequence ID" value="SVA13690.1"/>
    <property type="molecule type" value="Genomic_DNA"/>
</dbReference>
<proteinExistence type="inferred from homology"/>
<evidence type="ECO:0000256" key="4">
    <source>
        <dbReference type="ARBA" id="ARBA00022532"/>
    </source>
</evidence>
<evidence type="ECO:0000256" key="2">
    <source>
        <dbReference type="ARBA" id="ARBA00012636"/>
    </source>
</evidence>
<organism evidence="10">
    <name type="scientific">marine metagenome</name>
    <dbReference type="NCBI Taxonomy" id="408172"/>
    <lineage>
        <taxon>unclassified sequences</taxon>
        <taxon>metagenomes</taxon>
        <taxon>ecological metagenomes</taxon>
    </lineage>
</organism>
<evidence type="ECO:0000259" key="9">
    <source>
        <dbReference type="Pfam" id="PF20659"/>
    </source>
</evidence>
<dbReference type="Gene3D" id="3.20.20.360">
    <property type="entry name" value="Malate synthase, domain 3"/>
    <property type="match status" value="1"/>
</dbReference>
<keyword evidence="3" id="KW-0329">Glyoxylate bypass</keyword>
<dbReference type="InterPro" id="IPR011076">
    <property type="entry name" value="Malate_synth_sf"/>
</dbReference>